<dbReference type="RefSeq" id="WP_110334480.1">
    <property type="nucleotide sequence ID" value="NZ_JBHVKT010000043.1"/>
</dbReference>
<evidence type="ECO:0000256" key="3">
    <source>
        <dbReference type="ARBA" id="ARBA00022490"/>
    </source>
</evidence>
<evidence type="ECO:0000256" key="1">
    <source>
        <dbReference type="ARBA" id="ARBA00004496"/>
    </source>
</evidence>
<evidence type="ECO:0000256" key="4">
    <source>
        <dbReference type="ARBA" id="ARBA00023186"/>
    </source>
</evidence>
<dbReference type="InterPro" id="IPR025734">
    <property type="entry name" value="EspG"/>
</dbReference>
<evidence type="ECO:0008006" key="8">
    <source>
        <dbReference type="Google" id="ProtNLM"/>
    </source>
</evidence>
<dbReference type="EMBL" id="MASU01000002">
    <property type="protein sequence ID" value="PXY37608.1"/>
    <property type="molecule type" value="Genomic_DNA"/>
</dbReference>
<dbReference type="Proteomes" id="UP000247892">
    <property type="component" value="Unassembled WGS sequence"/>
</dbReference>
<evidence type="ECO:0000313" key="7">
    <source>
        <dbReference type="Proteomes" id="UP000247892"/>
    </source>
</evidence>
<protein>
    <recommendedName>
        <fullName evidence="8">ESX secretion-associated protein EspG</fullName>
    </recommendedName>
</protein>
<sequence length="260" mass="28384">MAHSFSLSLVAVDMLLEHLKLGKAPFPFQIPHMGTTHTQRAQVREAVFRDLESRDLFSRGRVDADAQLALETFVKAPLAVAAAAQLKKDDKLFARAASDGQFAVVVRQDGNLLVFDEVRPTNFVSAIVDLLPLTPAAAGQSVTVAKPAPRRKPRHGAPDEGGYDPFAGVAPPRSHSASQERAVARLFEKPKEGIGQFAAFVRGRDGKEVSLGPIAWFDTEDGRYFCTQRAAEDGQQWLTYAPGDNARIAQQLYAQLEGYL</sequence>
<dbReference type="Pfam" id="PF14011">
    <property type="entry name" value="ESX-1_EspG"/>
    <property type="match status" value="1"/>
</dbReference>
<evidence type="ECO:0000256" key="2">
    <source>
        <dbReference type="ARBA" id="ARBA00006411"/>
    </source>
</evidence>
<gene>
    <name evidence="6" type="ORF">BA062_02915</name>
</gene>
<reference evidence="6 7" key="1">
    <citation type="submission" date="2016-07" db="EMBL/GenBank/DDBJ databases">
        <title>Draft genome sequence of Prauserella sp. YIM 121212, isolated from alkaline soil.</title>
        <authorList>
            <person name="Ruckert C."/>
            <person name="Albersmeier A."/>
            <person name="Jiang C.-L."/>
            <person name="Jiang Y."/>
            <person name="Kalinowski J."/>
            <person name="Schneider O."/>
            <person name="Winkler A."/>
            <person name="Zotchev S.B."/>
        </authorList>
    </citation>
    <scope>NUCLEOTIDE SEQUENCE [LARGE SCALE GENOMIC DNA]</scope>
    <source>
        <strain evidence="6 7">YIM 121212</strain>
    </source>
</reference>
<evidence type="ECO:0000256" key="5">
    <source>
        <dbReference type="SAM" id="MobiDB-lite"/>
    </source>
</evidence>
<accession>A0A318LXY3</accession>
<keyword evidence="7" id="KW-1185">Reference proteome</keyword>
<keyword evidence="4" id="KW-0143">Chaperone</keyword>
<comment type="caution">
    <text evidence="6">The sequence shown here is derived from an EMBL/GenBank/DDBJ whole genome shotgun (WGS) entry which is preliminary data.</text>
</comment>
<dbReference type="AlphaFoldDB" id="A0A318LXY3"/>
<comment type="similarity">
    <text evidence="2">Belongs to the EspG family.</text>
</comment>
<dbReference type="OrthoDB" id="5175124at2"/>
<keyword evidence="3" id="KW-0963">Cytoplasm</keyword>
<name>A0A318LXY3_9PSEU</name>
<organism evidence="6 7">
    <name type="scientific">Prauserella flavalba</name>
    <dbReference type="NCBI Taxonomy" id="1477506"/>
    <lineage>
        <taxon>Bacteria</taxon>
        <taxon>Bacillati</taxon>
        <taxon>Actinomycetota</taxon>
        <taxon>Actinomycetes</taxon>
        <taxon>Pseudonocardiales</taxon>
        <taxon>Pseudonocardiaceae</taxon>
        <taxon>Prauserella</taxon>
    </lineage>
</organism>
<feature type="region of interest" description="Disordered" evidence="5">
    <location>
        <begin position="142"/>
        <end position="164"/>
    </location>
</feature>
<proteinExistence type="inferred from homology"/>
<comment type="subcellular location">
    <subcellularLocation>
        <location evidence="1">Cytoplasm</location>
    </subcellularLocation>
</comment>
<evidence type="ECO:0000313" key="6">
    <source>
        <dbReference type="EMBL" id="PXY37608.1"/>
    </source>
</evidence>